<accession>D6U8R0</accession>
<organism evidence="2 3">
    <name type="scientific">Ktedonobacter racemifer DSM 44963</name>
    <dbReference type="NCBI Taxonomy" id="485913"/>
    <lineage>
        <taxon>Bacteria</taxon>
        <taxon>Bacillati</taxon>
        <taxon>Chloroflexota</taxon>
        <taxon>Ktedonobacteria</taxon>
        <taxon>Ktedonobacterales</taxon>
        <taxon>Ktedonobacteraceae</taxon>
        <taxon>Ktedonobacter</taxon>
    </lineage>
</organism>
<sequence length="181" mass="18881">MAGRPRRGRAYSPGSRSFPGPASDSWLLACGRASVTVSWVSHCRPGGAPVTAATGHARGGDRLAVGRMLAQICYTWCIAAGSPSGGSAVCWAGMLAGSQALASSMPVLSSSCLPAPRFRLCGCGRLLSSARLRLVCYSVALADVEKTLRPKLWCVRSSFHTGGGFRNSDGLLSFAYLITVL</sequence>
<dbReference type="AlphaFoldDB" id="D6U8R0"/>
<protein>
    <submittedName>
        <fullName evidence="2">Uncharacterized protein</fullName>
    </submittedName>
</protein>
<dbReference type="EMBL" id="ADVG01000006">
    <property type="protein sequence ID" value="EFH79620.1"/>
    <property type="molecule type" value="Genomic_DNA"/>
</dbReference>
<reference evidence="2 3" key="1">
    <citation type="journal article" date="2011" name="Stand. Genomic Sci.">
        <title>Non-contiguous finished genome sequence and contextual data of the filamentous soil bacterium Ktedonobacter racemifer type strain (SOSP1-21).</title>
        <authorList>
            <person name="Chang Y.J."/>
            <person name="Land M."/>
            <person name="Hauser L."/>
            <person name="Chertkov O."/>
            <person name="Del Rio T.G."/>
            <person name="Nolan M."/>
            <person name="Copeland A."/>
            <person name="Tice H."/>
            <person name="Cheng J.F."/>
            <person name="Lucas S."/>
            <person name="Han C."/>
            <person name="Goodwin L."/>
            <person name="Pitluck S."/>
            <person name="Ivanova N."/>
            <person name="Ovchinikova G."/>
            <person name="Pati A."/>
            <person name="Chen A."/>
            <person name="Palaniappan K."/>
            <person name="Mavromatis K."/>
            <person name="Liolios K."/>
            <person name="Brettin T."/>
            <person name="Fiebig A."/>
            <person name="Rohde M."/>
            <person name="Abt B."/>
            <person name="Goker M."/>
            <person name="Detter J.C."/>
            <person name="Woyke T."/>
            <person name="Bristow J."/>
            <person name="Eisen J.A."/>
            <person name="Markowitz V."/>
            <person name="Hugenholtz P."/>
            <person name="Kyrpides N.C."/>
            <person name="Klenk H.P."/>
            <person name="Lapidus A."/>
        </authorList>
    </citation>
    <scope>NUCLEOTIDE SEQUENCE [LARGE SCALE GENOMIC DNA]</scope>
    <source>
        <strain evidence="3">DSM 44963</strain>
    </source>
</reference>
<evidence type="ECO:0000313" key="3">
    <source>
        <dbReference type="Proteomes" id="UP000004508"/>
    </source>
</evidence>
<dbReference type="Proteomes" id="UP000004508">
    <property type="component" value="Unassembled WGS sequence"/>
</dbReference>
<keyword evidence="3" id="KW-1185">Reference proteome</keyword>
<gene>
    <name evidence="2" type="ORF">Krac_0098</name>
</gene>
<dbReference type="InParanoid" id="D6U8R0"/>
<proteinExistence type="predicted"/>
<evidence type="ECO:0000313" key="2">
    <source>
        <dbReference type="EMBL" id="EFH79620.1"/>
    </source>
</evidence>
<comment type="caution">
    <text evidence="2">The sequence shown here is derived from an EMBL/GenBank/DDBJ whole genome shotgun (WGS) entry which is preliminary data.</text>
</comment>
<evidence type="ECO:0000256" key="1">
    <source>
        <dbReference type="SAM" id="MobiDB-lite"/>
    </source>
</evidence>
<name>D6U8R0_KTERA</name>
<feature type="region of interest" description="Disordered" evidence="1">
    <location>
        <begin position="1"/>
        <end position="20"/>
    </location>
</feature>